<proteinExistence type="predicted"/>
<dbReference type="Gene3D" id="3.30.1810.10">
    <property type="entry name" value="YdfO-like"/>
    <property type="match status" value="1"/>
</dbReference>
<dbReference type="RefSeq" id="WP_080887085.1">
    <property type="nucleotide sequence ID" value="NZ_LT828648.1"/>
</dbReference>
<dbReference type="OrthoDB" id="4625048at2"/>
<dbReference type="Pfam" id="PF07166">
    <property type="entry name" value="DUF1398"/>
    <property type="match status" value="1"/>
</dbReference>
<name>A0A1W1I7A5_9BACT</name>
<dbReference type="InterPro" id="IPR036696">
    <property type="entry name" value="YdfO-like_sf"/>
</dbReference>
<sequence length="138" mass="15153">MSKAIENLQAAQQRAMAVRPKVGGFPHLAEVLRQAGVTRNVWSLPACQSLYLTKDGPVVAQGAPLLSGMGDVPRFDQPALIKALRTDQAGESTFQEFLAAAWHAGVVRYEVDFAERTVIYSGCQGEEYVERYPMVEVK</sequence>
<dbReference type="AlphaFoldDB" id="A0A1W1I7A5"/>
<protein>
    <recommendedName>
        <fullName evidence="3">Phage envelope protein</fullName>
    </recommendedName>
</protein>
<evidence type="ECO:0008006" key="3">
    <source>
        <dbReference type="Google" id="ProtNLM"/>
    </source>
</evidence>
<dbReference type="SUPFAM" id="SSF160419">
    <property type="entry name" value="YdfO-like"/>
    <property type="match status" value="1"/>
</dbReference>
<keyword evidence="2" id="KW-1185">Reference proteome</keyword>
<accession>A0A1W1I7A5</accession>
<reference evidence="1 2" key="1">
    <citation type="submission" date="2017-03" db="EMBL/GenBank/DDBJ databases">
        <authorList>
            <person name="Afonso C.L."/>
            <person name="Miller P.J."/>
            <person name="Scott M.A."/>
            <person name="Spackman E."/>
            <person name="Goraichik I."/>
            <person name="Dimitrov K.M."/>
            <person name="Suarez D.L."/>
            <person name="Swayne D.E."/>
        </authorList>
    </citation>
    <scope>NUCLEOTIDE SEQUENCE [LARGE SCALE GENOMIC DNA]</scope>
    <source>
        <strain evidence="1">Genome sequencing of Nitrospira japonica strain NJ11</strain>
    </source>
</reference>
<organism evidence="1 2">
    <name type="scientific">Nitrospira japonica</name>
    <dbReference type="NCBI Taxonomy" id="1325564"/>
    <lineage>
        <taxon>Bacteria</taxon>
        <taxon>Pseudomonadati</taxon>
        <taxon>Nitrospirota</taxon>
        <taxon>Nitrospiria</taxon>
        <taxon>Nitrospirales</taxon>
        <taxon>Nitrospiraceae</taxon>
        <taxon>Nitrospira</taxon>
    </lineage>
</organism>
<dbReference type="InterPro" id="IPR009833">
    <property type="entry name" value="DUF1398"/>
</dbReference>
<gene>
    <name evidence="1" type="ORF">NSJP_2582</name>
</gene>
<dbReference type="EMBL" id="LT828648">
    <property type="protein sequence ID" value="SLM48749.1"/>
    <property type="molecule type" value="Genomic_DNA"/>
</dbReference>
<evidence type="ECO:0000313" key="2">
    <source>
        <dbReference type="Proteomes" id="UP000192042"/>
    </source>
</evidence>
<dbReference type="KEGG" id="nja:NSJP_2582"/>
<dbReference type="Proteomes" id="UP000192042">
    <property type="component" value="Chromosome I"/>
</dbReference>
<dbReference type="STRING" id="1325564.NSJP_2582"/>
<evidence type="ECO:0000313" key="1">
    <source>
        <dbReference type="EMBL" id="SLM48749.1"/>
    </source>
</evidence>